<dbReference type="SMART" id="SM00849">
    <property type="entry name" value="Lactamase_B"/>
    <property type="match status" value="1"/>
</dbReference>
<name>A0A068TWM9_COFCA</name>
<dbReference type="Proteomes" id="UP000295252">
    <property type="component" value="Chromosome III"/>
</dbReference>
<evidence type="ECO:0000256" key="1">
    <source>
        <dbReference type="SAM" id="Phobius"/>
    </source>
</evidence>
<dbReference type="STRING" id="49390.A0A068TWM9"/>
<dbReference type="InterPro" id="IPR041516">
    <property type="entry name" value="LACTB2_WH"/>
</dbReference>
<sequence>MAAANHKLAVIIKNPLDKEEFLLIKQTPPPKFNDPEYDSFVDTDLWDLPSTQLTPLSEPDQLLHSKISIKTREFSSSDKINLSEFDFNSALNQALEQVGYGSAREVEWEFWKCLEEPDFGPGLPIKTVYIVGNLGSQDGKLKEVCKWIRMENCLEMLLEVKPNSDRVGPLAVLGLLNDMAPSESWKVPPTSHCQEYPPGLKLVPMGSRTGKPFRTTNLVIFVPGNKTDSSSNNSFIACGDALIVDPGCSSAFHRELEEIIAALPKKLVVFVTHHHHDHVDGLSVVQKCNTGATLLAHENTIRRIGKDDWSLSHVAVSGSEEVYIGGQLLRIIHAPGHTDGHMALLHVSTNSLIVGDHCVGQGSAVLDVTSGGNMTEYFRTTYLFMDLSPHNLIPMHGRINLWPKHMLCGYLKNRRNRESTILKSIEDGAKTLFDIVSYTYAEVDRSFWIPAASNVKLHVDHLAEQDKLPKEFSIQRFQNSCRLHFLSHWMWAYLRGGSFPIRHYIARTAEIVGAAAIVGLAAMYFSRNKLDHN</sequence>
<organism evidence="3 4">
    <name type="scientific">Coffea canephora</name>
    <name type="common">Robusta coffee</name>
    <dbReference type="NCBI Taxonomy" id="49390"/>
    <lineage>
        <taxon>Eukaryota</taxon>
        <taxon>Viridiplantae</taxon>
        <taxon>Streptophyta</taxon>
        <taxon>Embryophyta</taxon>
        <taxon>Tracheophyta</taxon>
        <taxon>Spermatophyta</taxon>
        <taxon>Magnoliopsida</taxon>
        <taxon>eudicotyledons</taxon>
        <taxon>Gunneridae</taxon>
        <taxon>Pentapetalae</taxon>
        <taxon>asterids</taxon>
        <taxon>lamiids</taxon>
        <taxon>Gentianales</taxon>
        <taxon>Rubiaceae</taxon>
        <taxon>Ixoroideae</taxon>
        <taxon>Gardenieae complex</taxon>
        <taxon>Bertiereae - Coffeeae clade</taxon>
        <taxon>Coffeeae</taxon>
        <taxon>Coffea</taxon>
    </lineage>
</organism>
<dbReference type="InterPro" id="IPR050662">
    <property type="entry name" value="Sec-metab_biosynth-thioest"/>
</dbReference>
<dbReference type="FunFam" id="3.60.15.10:FF:000032">
    <property type="entry name" value="Metallo-hydrolase/oxidoreductase superfamily protein"/>
    <property type="match status" value="1"/>
</dbReference>
<dbReference type="EMBL" id="HG739089">
    <property type="protein sequence ID" value="CDP00651.1"/>
    <property type="molecule type" value="Genomic_DNA"/>
</dbReference>
<dbReference type="PANTHER" id="PTHR23131:SF0">
    <property type="entry name" value="ENDORIBONUCLEASE LACTB2"/>
    <property type="match status" value="1"/>
</dbReference>
<dbReference type="OrthoDB" id="17458at2759"/>
<evidence type="ECO:0000259" key="2">
    <source>
        <dbReference type="SMART" id="SM00849"/>
    </source>
</evidence>
<feature type="domain" description="Metallo-beta-lactamase" evidence="2">
    <location>
        <begin position="230"/>
        <end position="396"/>
    </location>
</feature>
<dbReference type="InterPro" id="IPR001279">
    <property type="entry name" value="Metallo-B-lactamas"/>
</dbReference>
<dbReference type="Gramene" id="CDP00651">
    <property type="protein sequence ID" value="CDP00651"/>
    <property type="gene ID" value="GSCOC_T00032665001"/>
</dbReference>
<evidence type="ECO:0000313" key="4">
    <source>
        <dbReference type="Proteomes" id="UP000295252"/>
    </source>
</evidence>
<dbReference type="FunFam" id="1.10.10.10:FF:000534">
    <property type="entry name" value="Metallo-hydrolase/oxidoreductase superfamily protein"/>
    <property type="match status" value="1"/>
</dbReference>
<dbReference type="InterPro" id="IPR036388">
    <property type="entry name" value="WH-like_DNA-bd_sf"/>
</dbReference>
<dbReference type="PhylomeDB" id="A0A068TWM9"/>
<dbReference type="GO" id="GO:0009536">
    <property type="term" value="C:plastid"/>
    <property type="evidence" value="ECO:0007669"/>
    <property type="project" value="TreeGrafter"/>
</dbReference>
<dbReference type="FunCoup" id="A0A068TWM9">
    <property type="interactions" value="423"/>
</dbReference>
<keyword evidence="1" id="KW-0472">Membrane</keyword>
<dbReference type="SUPFAM" id="SSF56281">
    <property type="entry name" value="Metallo-hydrolase/oxidoreductase"/>
    <property type="match status" value="1"/>
</dbReference>
<dbReference type="AlphaFoldDB" id="A0A068TWM9"/>
<proteinExistence type="predicted"/>
<dbReference type="Gene3D" id="3.60.15.10">
    <property type="entry name" value="Ribonuclease Z/Hydroxyacylglutathione hydrolase-like"/>
    <property type="match status" value="1"/>
</dbReference>
<evidence type="ECO:0000313" key="3">
    <source>
        <dbReference type="EMBL" id="CDP00651.1"/>
    </source>
</evidence>
<accession>A0A068TWM9</accession>
<dbReference type="InParanoid" id="A0A068TWM9"/>
<keyword evidence="4" id="KW-1185">Reference proteome</keyword>
<dbReference type="Gene3D" id="1.10.10.10">
    <property type="entry name" value="Winged helix-like DNA-binding domain superfamily/Winged helix DNA-binding domain"/>
    <property type="match status" value="1"/>
</dbReference>
<feature type="transmembrane region" description="Helical" evidence="1">
    <location>
        <begin position="504"/>
        <end position="525"/>
    </location>
</feature>
<gene>
    <name evidence="3" type="ORF">GSCOC_T00032665001</name>
</gene>
<dbReference type="Pfam" id="PF00753">
    <property type="entry name" value="Lactamase_B"/>
    <property type="match status" value="1"/>
</dbReference>
<dbReference type="PANTHER" id="PTHR23131">
    <property type="entry name" value="ENDORIBONUCLEASE LACTB2"/>
    <property type="match status" value="1"/>
</dbReference>
<dbReference type="OMA" id="FDIVAYV"/>
<keyword evidence="1" id="KW-0812">Transmembrane</keyword>
<protein>
    <recommendedName>
        <fullName evidence="2">Metallo-beta-lactamase domain-containing protein</fullName>
    </recommendedName>
</protein>
<reference evidence="4" key="1">
    <citation type="journal article" date="2014" name="Science">
        <title>The coffee genome provides insight into the convergent evolution of caffeine biosynthesis.</title>
        <authorList>
            <person name="Denoeud F."/>
            <person name="Carretero-Paulet L."/>
            <person name="Dereeper A."/>
            <person name="Droc G."/>
            <person name="Guyot R."/>
            <person name="Pietrella M."/>
            <person name="Zheng C."/>
            <person name="Alberti A."/>
            <person name="Anthony F."/>
            <person name="Aprea G."/>
            <person name="Aury J.M."/>
            <person name="Bento P."/>
            <person name="Bernard M."/>
            <person name="Bocs S."/>
            <person name="Campa C."/>
            <person name="Cenci A."/>
            <person name="Combes M.C."/>
            <person name="Crouzillat D."/>
            <person name="Da Silva C."/>
            <person name="Daddiego L."/>
            <person name="De Bellis F."/>
            <person name="Dussert S."/>
            <person name="Garsmeur O."/>
            <person name="Gayraud T."/>
            <person name="Guignon V."/>
            <person name="Jahn K."/>
            <person name="Jamilloux V."/>
            <person name="Joet T."/>
            <person name="Labadie K."/>
            <person name="Lan T."/>
            <person name="Leclercq J."/>
            <person name="Lepelley M."/>
            <person name="Leroy T."/>
            <person name="Li L.T."/>
            <person name="Librado P."/>
            <person name="Lopez L."/>
            <person name="Munoz A."/>
            <person name="Noel B."/>
            <person name="Pallavicini A."/>
            <person name="Perrotta G."/>
            <person name="Poncet V."/>
            <person name="Pot D."/>
            <person name="Priyono X."/>
            <person name="Rigoreau M."/>
            <person name="Rouard M."/>
            <person name="Rozas J."/>
            <person name="Tranchant-Dubreuil C."/>
            <person name="VanBuren R."/>
            <person name="Zhang Q."/>
            <person name="Andrade A.C."/>
            <person name="Argout X."/>
            <person name="Bertrand B."/>
            <person name="de Kochko A."/>
            <person name="Graziosi G."/>
            <person name="Henry R.J."/>
            <person name="Jayarama X."/>
            <person name="Ming R."/>
            <person name="Nagai C."/>
            <person name="Rounsley S."/>
            <person name="Sankoff D."/>
            <person name="Giuliano G."/>
            <person name="Albert V.A."/>
            <person name="Wincker P."/>
            <person name="Lashermes P."/>
        </authorList>
    </citation>
    <scope>NUCLEOTIDE SEQUENCE [LARGE SCALE GENOMIC DNA]</scope>
    <source>
        <strain evidence="4">cv. DH200-94</strain>
    </source>
</reference>
<keyword evidence="1" id="KW-1133">Transmembrane helix</keyword>
<dbReference type="InterPro" id="IPR036866">
    <property type="entry name" value="RibonucZ/Hydroxyglut_hydro"/>
</dbReference>
<dbReference type="Pfam" id="PF17778">
    <property type="entry name" value="WHD_BLACT"/>
    <property type="match status" value="1"/>
</dbReference>